<keyword evidence="4 7" id="KW-0067">ATP-binding</keyword>
<evidence type="ECO:0000313" key="10">
    <source>
        <dbReference type="EMBL" id="RDV84311.1"/>
    </source>
</evidence>
<dbReference type="UniPathway" id="UPA00148">
    <property type="reaction ID" value="UER00231"/>
</dbReference>
<dbReference type="Pfam" id="PF07685">
    <property type="entry name" value="GATase_3"/>
    <property type="match status" value="1"/>
</dbReference>
<protein>
    <recommendedName>
        <fullName evidence="7">Cobyrinate a,c-diamide synthase</fullName>
        <ecNumber evidence="7">6.3.5.11</ecNumber>
    </recommendedName>
    <alternativeName>
        <fullName evidence="7">Cobyrinic acid a,c-diamide synthetase</fullName>
    </alternativeName>
</protein>
<dbReference type="OrthoDB" id="9764035at2"/>
<dbReference type="SUPFAM" id="SSF52540">
    <property type="entry name" value="P-loop containing nucleoside triphosphate hydrolases"/>
    <property type="match status" value="1"/>
</dbReference>
<evidence type="ECO:0000256" key="1">
    <source>
        <dbReference type="ARBA" id="ARBA00001946"/>
    </source>
</evidence>
<evidence type="ECO:0000256" key="2">
    <source>
        <dbReference type="ARBA" id="ARBA00022598"/>
    </source>
</evidence>
<organism evidence="10 11">
    <name type="scientific">Ammonifex thiophilus</name>
    <dbReference type="NCBI Taxonomy" id="444093"/>
    <lineage>
        <taxon>Bacteria</taxon>
        <taxon>Bacillati</taxon>
        <taxon>Bacillota</taxon>
        <taxon>Clostridia</taxon>
        <taxon>Thermoanaerobacterales</taxon>
        <taxon>Thermoanaerobacteraceae</taxon>
        <taxon>Ammonifex</taxon>
    </lineage>
</organism>
<dbReference type="CDD" id="cd05388">
    <property type="entry name" value="CobB_N"/>
    <property type="match status" value="1"/>
</dbReference>
<evidence type="ECO:0000256" key="7">
    <source>
        <dbReference type="HAMAP-Rule" id="MF_00027"/>
    </source>
</evidence>
<dbReference type="NCBIfam" id="TIGR00379">
    <property type="entry name" value="cobB"/>
    <property type="match status" value="1"/>
</dbReference>
<keyword evidence="3 7" id="KW-0547">Nucleotide-binding</keyword>
<evidence type="ECO:0000259" key="8">
    <source>
        <dbReference type="Pfam" id="PF01656"/>
    </source>
</evidence>
<comment type="miscellaneous">
    <text evidence="7">The a and c carboxylates of cobyrinate are activated for nucleophilic attack via formation of a phosphorylated intermediate by ATP. CbiA catalyzes first the amidation of the c-carboxylate, and then that of the a-carboxylate.</text>
</comment>
<dbReference type="EC" id="6.3.5.11" evidence="7"/>
<dbReference type="GO" id="GO:0005524">
    <property type="term" value="F:ATP binding"/>
    <property type="evidence" value="ECO:0007669"/>
    <property type="project" value="UniProtKB-UniRule"/>
</dbReference>
<gene>
    <name evidence="7" type="primary">cbiA</name>
    <name evidence="10" type="ORF">DXX99_03125</name>
</gene>
<keyword evidence="7" id="KW-0169">Cobalamin biosynthesis</keyword>
<dbReference type="InterPro" id="IPR004484">
    <property type="entry name" value="CbiA/CobB_synth"/>
</dbReference>
<dbReference type="Gene3D" id="3.40.50.880">
    <property type="match status" value="1"/>
</dbReference>
<comment type="caution">
    <text evidence="10">The sequence shown here is derived from an EMBL/GenBank/DDBJ whole genome shotgun (WGS) entry which is preliminary data.</text>
</comment>
<dbReference type="RefSeq" id="WP_115792052.1">
    <property type="nucleotide sequence ID" value="NZ_QSLN01000002.1"/>
</dbReference>
<feature type="active site" description="Nucleophile" evidence="7">
    <location>
        <position position="331"/>
    </location>
</feature>
<comment type="function">
    <text evidence="7">Catalyzes the ATP-dependent amidation of the two carboxylate groups at positions a and c of cobyrinate, using either L-glutamine or ammonia as the nitrogen source.</text>
</comment>
<evidence type="ECO:0000256" key="6">
    <source>
        <dbReference type="ARBA" id="ARBA00022962"/>
    </source>
</evidence>
<dbReference type="InterPro" id="IPR027417">
    <property type="entry name" value="P-loop_NTPase"/>
</dbReference>
<keyword evidence="2 7" id="KW-0436">Ligase</keyword>
<dbReference type="HAMAP" id="MF_00027">
    <property type="entry name" value="CobB_CbiA"/>
    <property type="match status" value="1"/>
</dbReference>
<evidence type="ECO:0000256" key="3">
    <source>
        <dbReference type="ARBA" id="ARBA00022741"/>
    </source>
</evidence>
<keyword evidence="11" id="KW-1185">Reference proteome</keyword>
<comment type="catalytic activity">
    <reaction evidence="7">
        <text>cob(II)yrinate + 2 L-glutamine + 2 ATP + 2 H2O = cob(II)yrinate a,c diamide + 2 L-glutamate + 2 ADP + 2 phosphate + 2 H(+)</text>
        <dbReference type="Rhea" id="RHEA:26289"/>
        <dbReference type="ChEBI" id="CHEBI:15377"/>
        <dbReference type="ChEBI" id="CHEBI:15378"/>
        <dbReference type="ChEBI" id="CHEBI:29985"/>
        <dbReference type="ChEBI" id="CHEBI:30616"/>
        <dbReference type="ChEBI" id="CHEBI:43474"/>
        <dbReference type="ChEBI" id="CHEBI:58359"/>
        <dbReference type="ChEBI" id="CHEBI:58537"/>
        <dbReference type="ChEBI" id="CHEBI:58894"/>
        <dbReference type="ChEBI" id="CHEBI:456216"/>
        <dbReference type="EC" id="6.3.5.11"/>
    </reaction>
</comment>
<dbReference type="EMBL" id="QSLN01000002">
    <property type="protein sequence ID" value="RDV84311.1"/>
    <property type="molecule type" value="Genomic_DNA"/>
</dbReference>
<dbReference type="Proteomes" id="UP000256329">
    <property type="component" value="Unassembled WGS sequence"/>
</dbReference>
<evidence type="ECO:0000313" key="11">
    <source>
        <dbReference type="Proteomes" id="UP000256329"/>
    </source>
</evidence>
<sequence length="458" mass="49130">MKRLVVAGAGSGSGKTTVTLGLMAAFRRRGLKVQGFKVGPDYIDPGFHAAVTGRVARNLDPWLMPEEVLCELFLRGSRGADLAIVEGVMGLYDGRAGSTEGSTAELSKILRAPVVLVVAARGMSTSAAAVVLGFKAFDPEVRLEGVVFTGVGSEKHARLLREVVESRVGVKVFGCLPRLPELELPSRHLGLVPAAERSDLKEYAARLADVVEANFDLDGCLTLASAAPPLLPPATSLFPPSPRTPQARIAVAYDQAFSFYYPENLELLEAFGAEIAPFSPCEAPTLPEGSSALYLGGGFPEVFASKLSANLPIREAIKAAVEKGMPVYAECGGLVYLCSSLAWKGEEFRLVGALPFKVTMGERLKRLGYVVAEVLTPSPFFRAGEKVRGHVFHYSRLEGESALPPAFRLRRSGGEVEAEGVVYRRTLASYLHLHFASFPALAERLVEAAALCRREGIL</sequence>
<keyword evidence="6 7" id="KW-0315">Glutamine amidotransferase</keyword>
<evidence type="ECO:0000259" key="9">
    <source>
        <dbReference type="Pfam" id="PF07685"/>
    </source>
</evidence>
<dbReference type="CDD" id="cd03130">
    <property type="entry name" value="GATase1_CobB"/>
    <property type="match status" value="1"/>
</dbReference>
<dbReference type="Pfam" id="PF01656">
    <property type="entry name" value="CbiA"/>
    <property type="match status" value="1"/>
</dbReference>
<comment type="similarity">
    <text evidence="7">Belongs to the CobB/CbiA family.</text>
</comment>
<dbReference type="GO" id="GO:0009236">
    <property type="term" value="P:cobalamin biosynthetic process"/>
    <property type="evidence" value="ECO:0007669"/>
    <property type="project" value="UniProtKB-UniRule"/>
</dbReference>
<dbReference type="InterPro" id="IPR029062">
    <property type="entry name" value="Class_I_gatase-like"/>
</dbReference>
<feature type="domain" description="CobQ/CobB/MinD/ParA nucleotide binding" evidence="8">
    <location>
        <begin position="4"/>
        <end position="189"/>
    </location>
</feature>
<feature type="site" description="Increases nucleophilicity of active site Cys" evidence="7">
    <location>
        <position position="432"/>
    </location>
</feature>
<dbReference type="PANTHER" id="PTHR43873:SF1">
    <property type="entry name" value="COBYRINATE A,C-DIAMIDE SYNTHASE"/>
    <property type="match status" value="1"/>
</dbReference>
<dbReference type="InterPro" id="IPR011698">
    <property type="entry name" value="GATase_3"/>
</dbReference>
<dbReference type="AlphaFoldDB" id="A0A3D8P7D3"/>
<dbReference type="PROSITE" id="PS51274">
    <property type="entry name" value="GATASE_COBBQ"/>
    <property type="match status" value="1"/>
</dbReference>
<comment type="cofactor">
    <cofactor evidence="1 7">
        <name>Mg(2+)</name>
        <dbReference type="ChEBI" id="CHEBI:18420"/>
    </cofactor>
</comment>
<dbReference type="NCBIfam" id="NF002204">
    <property type="entry name" value="PRK01077.1"/>
    <property type="match status" value="1"/>
</dbReference>
<feature type="domain" description="CobB/CobQ-like glutamine amidotransferase" evidence="9">
    <location>
        <begin position="248"/>
        <end position="438"/>
    </location>
</feature>
<reference evidence="10 11" key="1">
    <citation type="submission" date="2018-08" db="EMBL/GenBank/DDBJ databases">
        <title>Form III RuBisCO-mediated autotrophy in Thermodesulfobium bacteria.</title>
        <authorList>
            <person name="Toshchakov S.V."/>
            <person name="Kublanov I.V."/>
            <person name="Frolov E."/>
            <person name="Bonch-Osmolovskaya E.A."/>
            <person name="Tourova T.P."/>
            <person name="Chernych N.A."/>
            <person name="Lebedinsky A.V."/>
        </authorList>
    </citation>
    <scope>NUCLEOTIDE SEQUENCE [LARGE SCALE GENOMIC DNA]</scope>
    <source>
        <strain evidence="10 11">SR</strain>
    </source>
</reference>
<dbReference type="Gene3D" id="3.40.50.300">
    <property type="entry name" value="P-loop containing nucleotide triphosphate hydrolases"/>
    <property type="match status" value="2"/>
</dbReference>
<dbReference type="GO" id="GO:0042242">
    <property type="term" value="F:cobyrinic acid a,c-diamide synthase activity"/>
    <property type="evidence" value="ECO:0007669"/>
    <property type="project" value="UniProtKB-UniRule"/>
</dbReference>
<comment type="pathway">
    <text evidence="7">Cofactor biosynthesis; adenosylcobalamin biosynthesis; cob(II)yrinate a,c-diamide from sirohydrochlorin (anaerobic route): step 10/10.</text>
</comment>
<evidence type="ECO:0000256" key="4">
    <source>
        <dbReference type="ARBA" id="ARBA00022840"/>
    </source>
</evidence>
<keyword evidence="5 7" id="KW-0460">Magnesium</keyword>
<dbReference type="PANTHER" id="PTHR43873">
    <property type="entry name" value="COBYRINATE A,C-DIAMIDE SYNTHASE"/>
    <property type="match status" value="1"/>
</dbReference>
<comment type="domain">
    <text evidence="7">Comprises of two domains. The C-terminal domain contains the binding site for glutamine and catalyzes the hydrolysis of this substrate to glutamate and ammonia. The N-terminal domain is anticipated to bind ATP and cobyrinate and catalyzes the ultimate synthesis of the diamide product. The ammonia produced via the glutaminase domain is probably translocated to the adjacent domain via a molecular tunnel, where it reacts with an activated intermediate.</text>
</comment>
<accession>A0A3D8P7D3</accession>
<proteinExistence type="inferred from homology"/>
<dbReference type="InterPro" id="IPR002586">
    <property type="entry name" value="CobQ/CobB/MinD/ParA_Nub-bd_dom"/>
</dbReference>
<name>A0A3D8P7D3_9THEO</name>
<evidence type="ECO:0000256" key="5">
    <source>
        <dbReference type="ARBA" id="ARBA00022842"/>
    </source>
</evidence>
<dbReference type="SUPFAM" id="SSF52317">
    <property type="entry name" value="Class I glutamine amidotransferase-like"/>
    <property type="match status" value="1"/>
</dbReference>